<dbReference type="AlphaFoldDB" id="A0AAV8V2I9"/>
<keyword evidence="4 8" id="KW-0863">Zinc-finger</keyword>
<feature type="domain" description="C2H2-type" evidence="10">
    <location>
        <begin position="356"/>
        <end position="384"/>
    </location>
</feature>
<reference evidence="11 12" key="1">
    <citation type="journal article" date="2023" name="Nat. Commun.">
        <title>Origin of minicircular mitochondrial genomes in red algae.</title>
        <authorList>
            <person name="Lee Y."/>
            <person name="Cho C.H."/>
            <person name="Lee Y.M."/>
            <person name="Park S.I."/>
            <person name="Yang J.H."/>
            <person name="West J.A."/>
            <person name="Bhattacharya D."/>
            <person name="Yoon H.S."/>
        </authorList>
    </citation>
    <scope>NUCLEOTIDE SEQUENCE [LARGE SCALE GENOMIC DNA]</scope>
    <source>
        <strain evidence="11 12">CCMP1338</strain>
        <tissue evidence="11">Whole cell</tissue>
    </source>
</reference>
<evidence type="ECO:0000259" key="10">
    <source>
        <dbReference type="PROSITE" id="PS50157"/>
    </source>
</evidence>
<dbReference type="Proteomes" id="UP001157974">
    <property type="component" value="Unassembled WGS sequence"/>
</dbReference>
<keyword evidence="5" id="KW-0862">Zinc</keyword>
<dbReference type="SMART" id="SM00355">
    <property type="entry name" value="ZnF_C2H2"/>
    <property type="match status" value="3"/>
</dbReference>
<dbReference type="InterPro" id="IPR050589">
    <property type="entry name" value="Ikaros_C2H2-ZF"/>
</dbReference>
<dbReference type="PANTHER" id="PTHR24404:SF114">
    <property type="entry name" value="KLUMPFUSS, ISOFORM B-RELATED"/>
    <property type="match status" value="1"/>
</dbReference>
<dbReference type="EMBL" id="JAMWBK010000001">
    <property type="protein sequence ID" value="KAJ8909065.1"/>
    <property type="molecule type" value="Genomic_DNA"/>
</dbReference>
<dbReference type="PANTHER" id="PTHR24404">
    <property type="entry name" value="ZINC FINGER PROTEIN"/>
    <property type="match status" value="1"/>
</dbReference>
<comment type="subcellular location">
    <subcellularLocation>
        <location evidence="1">Nucleus</location>
    </subcellularLocation>
</comment>
<evidence type="ECO:0000256" key="4">
    <source>
        <dbReference type="ARBA" id="ARBA00022771"/>
    </source>
</evidence>
<dbReference type="GO" id="GO:0008270">
    <property type="term" value="F:zinc ion binding"/>
    <property type="evidence" value="ECO:0007669"/>
    <property type="project" value="UniProtKB-KW"/>
</dbReference>
<organism evidence="11 12">
    <name type="scientific">Rhodosorus marinus</name>
    <dbReference type="NCBI Taxonomy" id="101924"/>
    <lineage>
        <taxon>Eukaryota</taxon>
        <taxon>Rhodophyta</taxon>
        <taxon>Stylonematophyceae</taxon>
        <taxon>Stylonematales</taxon>
        <taxon>Stylonemataceae</taxon>
        <taxon>Rhodosorus</taxon>
    </lineage>
</organism>
<feature type="region of interest" description="Disordered" evidence="9">
    <location>
        <begin position="295"/>
        <end position="316"/>
    </location>
</feature>
<dbReference type="GO" id="GO:0005634">
    <property type="term" value="C:nucleus"/>
    <property type="evidence" value="ECO:0007669"/>
    <property type="project" value="UniProtKB-SubCell"/>
</dbReference>
<evidence type="ECO:0000256" key="7">
    <source>
        <dbReference type="ARBA" id="ARBA00023242"/>
    </source>
</evidence>
<dbReference type="InterPro" id="IPR036236">
    <property type="entry name" value="Znf_C2H2_sf"/>
</dbReference>
<evidence type="ECO:0000313" key="12">
    <source>
        <dbReference type="Proteomes" id="UP001157974"/>
    </source>
</evidence>
<keyword evidence="6" id="KW-0238">DNA-binding</keyword>
<evidence type="ECO:0000313" key="11">
    <source>
        <dbReference type="EMBL" id="KAJ8909065.1"/>
    </source>
</evidence>
<dbReference type="GO" id="GO:0006357">
    <property type="term" value="P:regulation of transcription by RNA polymerase II"/>
    <property type="evidence" value="ECO:0007669"/>
    <property type="project" value="TreeGrafter"/>
</dbReference>
<evidence type="ECO:0000256" key="2">
    <source>
        <dbReference type="ARBA" id="ARBA00022723"/>
    </source>
</evidence>
<evidence type="ECO:0000256" key="6">
    <source>
        <dbReference type="ARBA" id="ARBA00023125"/>
    </source>
</evidence>
<dbReference type="Gene3D" id="3.30.160.60">
    <property type="entry name" value="Classic Zinc Finger"/>
    <property type="match status" value="3"/>
</dbReference>
<dbReference type="SUPFAM" id="SSF57667">
    <property type="entry name" value="beta-beta-alpha zinc fingers"/>
    <property type="match status" value="2"/>
</dbReference>
<dbReference type="InterPro" id="IPR013087">
    <property type="entry name" value="Znf_C2H2_type"/>
</dbReference>
<evidence type="ECO:0000256" key="3">
    <source>
        <dbReference type="ARBA" id="ARBA00022737"/>
    </source>
</evidence>
<dbReference type="GO" id="GO:0003700">
    <property type="term" value="F:DNA-binding transcription factor activity"/>
    <property type="evidence" value="ECO:0007669"/>
    <property type="project" value="TreeGrafter"/>
</dbReference>
<proteinExistence type="predicted"/>
<feature type="compositionally biased region" description="Polar residues" evidence="9">
    <location>
        <begin position="297"/>
        <end position="316"/>
    </location>
</feature>
<dbReference type="GO" id="GO:0000978">
    <property type="term" value="F:RNA polymerase II cis-regulatory region sequence-specific DNA binding"/>
    <property type="evidence" value="ECO:0007669"/>
    <property type="project" value="TreeGrafter"/>
</dbReference>
<evidence type="ECO:0000256" key="5">
    <source>
        <dbReference type="ARBA" id="ARBA00022833"/>
    </source>
</evidence>
<sequence length="419" mass="46737">MAGRHISVISPYIQWDSLPLNWLLFRSERQDVPTPKSRGVLLFNVTFEIPEMTAFVLANSDQKAKRLSIFSQPCLLMTELVAEDYAIGSGYAFLGGLPELEGRENSAFAGFGRIRFLTYCEDGRVVSIVTSELGPGVIGFSRARELDGRHNETTLGLLDPASETIDYTRTTTDERICQSCYETKASCAPETCRNAQIYDEKRSMRLAMVARSELSVATLEYTLSWIEGMWTLPMGPLEPIICKATCYSSGILFENSLKAVLQNEVASVHPPRSSFRFVKLALEEIDQILSLADEGGPTTTSSFEGKTSSVTDSTGSVATSSKKNAMYACPDCATSFRRKYDLKTHRASVHEKRRNYKCPQCPKTFTQNGHMNMHIRVEHTGDKQHACPYCKKNFPIKSKLVRHVLGVHENNQLSKAAVQ</sequence>
<keyword evidence="12" id="KW-1185">Reference proteome</keyword>
<keyword evidence="7" id="KW-0539">Nucleus</keyword>
<feature type="domain" description="C2H2-type" evidence="10">
    <location>
        <begin position="385"/>
        <end position="413"/>
    </location>
</feature>
<keyword evidence="3" id="KW-0677">Repeat</keyword>
<evidence type="ECO:0000256" key="1">
    <source>
        <dbReference type="ARBA" id="ARBA00004123"/>
    </source>
</evidence>
<protein>
    <recommendedName>
        <fullName evidence="10">C2H2-type domain-containing protein</fullName>
    </recommendedName>
</protein>
<dbReference type="Pfam" id="PF00096">
    <property type="entry name" value="zf-C2H2"/>
    <property type="match status" value="3"/>
</dbReference>
<evidence type="ECO:0000256" key="8">
    <source>
        <dbReference type="PROSITE-ProRule" id="PRU00042"/>
    </source>
</evidence>
<name>A0AAV8V2I9_9RHOD</name>
<accession>A0AAV8V2I9</accession>
<keyword evidence="2" id="KW-0479">Metal-binding</keyword>
<gene>
    <name evidence="11" type="ORF">NDN08_005762</name>
</gene>
<dbReference type="PROSITE" id="PS50157">
    <property type="entry name" value="ZINC_FINGER_C2H2_2"/>
    <property type="match status" value="3"/>
</dbReference>
<comment type="caution">
    <text evidence="11">The sequence shown here is derived from an EMBL/GenBank/DDBJ whole genome shotgun (WGS) entry which is preliminary data.</text>
</comment>
<dbReference type="FunFam" id="3.30.160.60:FF:000100">
    <property type="entry name" value="Zinc finger 45-like"/>
    <property type="match status" value="1"/>
</dbReference>
<feature type="domain" description="C2H2-type" evidence="10">
    <location>
        <begin position="327"/>
        <end position="355"/>
    </location>
</feature>
<evidence type="ECO:0000256" key="9">
    <source>
        <dbReference type="SAM" id="MobiDB-lite"/>
    </source>
</evidence>
<dbReference type="PROSITE" id="PS00028">
    <property type="entry name" value="ZINC_FINGER_C2H2_1"/>
    <property type="match status" value="3"/>
</dbReference>